<keyword evidence="1" id="KW-0472">Membrane</keyword>
<feature type="transmembrane region" description="Helical" evidence="1">
    <location>
        <begin position="120"/>
        <end position="139"/>
    </location>
</feature>
<dbReference type="SUPFAM" id="SSF55073">
    <property type="entry name" value="Nucleotide cyclase"/>
    <property type="match status" value="1"/>
</dbReference>
<evidence type="ECO:0000313" key="4">
    <source>
        <dbReference type="Proteomes" id="UP000450676"/>
    </source>
</evidence>
<gene>
    <name evidence="3" type="ORF">GTP77_26530</name>
</gene>
<evidence type="ECO:0000259" key="2">
    <source>
        <dbReference type="PROSITE" id="PS50887"/>
    </source>
</evidence>
<dbReference type="GO" id="GO:0003824">
    <property type="term" value="F:catalytic activity"/>
    <property type="evidence" value="ECO:0007669"/>
    <property type="project" value="UniProtKB-ARBA"/>
</dbReference>
<evidence type="ECO:0000256" key="1">
    <source>
        <dbReference type="SAM" id="Phobius"/>
    </source>
</evidence>
<dbReference type="AlphaFoldDB" id="A0A7X4HHZ4"/>
<organism evidence="3 4">
    <name type="scientific">Pseudoduganella aquatica</name>
    <dbReference type="NCBI Taxonomy" id="2660641"/>
    <lineage>
        <taxon>Bacteria</taxon>
        <taxon>Pseudomonadati</taxon>
        <taxon>Pseudomonadota</taxon>
        <taxon>Betaproteobacteria</taxon>
        <taxon>Burkholderiales</taxon>
        <taxon>Oxalobacteraceae</taxon>
        <taxon>Telluria group</taxon>
        <taxon>Pseudoduganella</taxon>
    </lineage>
</organism>
<dbReference type="CDD" id="cd01949">
    <property type="entry name" value="GGDEF"/>
    <property type="match status" value="1"/>
</dbReference>
<dbReference type="InterPro" id="IPR000160">
    <property type="entry name" value="GGDEF_dom"/>
</dbReference>
<accession>A0A7X4HHZ4</accession>
<feature type="transmembrane region" description="Helical" evidence="1">
    <location>
        <begin position="94"/>
        <end position="114"/>
    </location>
</feature>
<dbReference type="InterPro" id="IPR052163">
    <property type="entry name" value="DGC-Regulatory_Protein"/>
</dbReference>
<keyword evidence="1" id="KW-1133">Transmembrane helix</keyword>
<dbReference type="Proteomes" id="UP000450676">
    <property type="component" value="Unassembled WGS sequence"/>
</dbReference>
<dbReference type="Pfam" id="PF00990">
    <property type="entry name" value="GGDEF"/>
    <property type="match status" value="1"/>
</dbReference>
<comment type="caution">
    <text evidence="3">The sequence shown here is derived from an EMBL/GenBank/DDBJ whole genome shotgun (WGS) entry which is preliminary data.</text>
</comment>
<dbReference type="PANTHER" id="PTHR46663">
    <property type="entry name" value="DIGUANYLATE CYCLASE DGCT-RELATED"/>
    <property type="match status" value="1"/>
</dbReference>
<dbReference type="InterPro" id="IPR029787">
    <property type="entry name" value="Nucleotide_cyclase"/>
</dbReference>
<dbReference type="Gene3D" id="3.30.70.270">
    <property type="match status" value="1"/>
</dbReference>
<feature type="transmembrane region" description="Helical" evidence="1">
    <location>
        <begin position="151"/>
        <end position="171"/>
    </location>
</feature>
<protein>
    <submittedName>
        <fullName evidence="3">Diguanylate cyclase</fullName>
    </submittedName>
</protein>
<dbReference type="NCBIfam" id="TIGR00254">
    <property type="entry name" value="GGDEF"/>
    <property type="match status" value="1"/>
</dbReference>
<reference evidence="3 4" key="1">
    <citation type="submission" date="2019-12" db="EMBL/GenBank/DDBJ databases">
        <title>Novel species isolated from a subtropical stream in China.</title>
        <authorList>
            <person name="Lu H."/>
        </authorList>
    </citation>
    <scope>NUCLEOTIDE SEQUENCE [LARGE SCALE GENOMIC DNA]</scope>
    <source>
        <strain evidence="3 4">FT127W</strain>
    </source>
</reference>
<dbReference type="PANTHER" id="PTHR46663:SF2">
    <property type="entry name" value="GGDEF DOMAIN-CONTAINING PROTEIN"/>
    <property type="match status" value="1"/>
</dbReference>
<feature type="domain" description="GGDEF" evidence="2">
    <location>
        <begin position="249"/>
        <end position="382"/>
    </location>
</feature>
<sequence length="385" mass="42163">MSYQTVHTFGVSAYFIFMLLFLWMSMIPRTNPGAGWWAASICCTMLARLSMFFFPPIAGQPLAGPLYVLFISLEKPLLLTGLTRFLNLHIQVRWFWMASLASVLWLLAALAAGLPPFARAMGFCTVNAALLLYMGWIALKNSAGFPRWPLVLTATASFALSAHWLSGPGLIEVFPAWARNGFVLGTLLVLLQYLSLMTAVLSLFQSRLIDAESKALDLAFHDPLTGLNNQRYMKTLFDQALVLATRPHHVVAVFYIDLDNFKPINDTAGHAVGDEVLKTVAARLKSSTRSTDICARVGGDEFVVIATQLDEEAQAGEVAKKLLARLTECIPVNGKEYALGASIGVALYPQHGRNLAELVQRADKAMYQVKRNGKSGCEIFAGAAT</sequence>
<dbReference type="SMART" id="SM00267">
    <property type="entry name" value="GGDEF"/>
    <property type="match status" value="1"/>
</dbReference>
<dbReference type="EMBL" id="WWCU01000047">
    <property type="protein sequence ID" value="MYN10882.1"/>
    <property type="molecule type" value="Genomic_DNA"/>
</dbReference>
<evidence type="ECO:0000313" key="3">
    <source>
        <dbReference type="EMBL" id="MYN10882.1"/>
    </source>
</evidence>
<feature type="transmembrane region" description="Helical" evidence="1">
    <location>
        <begin position="183"/>
        <end position="204"/>
    </location>
</feature>
<keyword evidence="4" id="KW-1185">Reference proteome</keyword>
<dbReference type="PROSITE" id="PS50887">
    <property type="entry name" value="GGDEF"/>
    <property type="match status" value="1"/>
</dbReference>
<name>A0A7X4HHZ4_9BURK</name>
<dbReference type="InterPro" id="IPR043128">
    <property type="entry name" value="Rev_trsase/Diguanyl_cyclase"/>
</dbReference>
<feature type="transmembrane region" description="Helical" evidence="1">
    <location>
        <begin position="6"/>
        <end position="24"/>
    </location>
</feature>
<dbReference type="FunFam" id="3.30.70.270:FF:000001">
    <property type="entry name" value="Diguanylate cyclase domain protein"/>
    <property type="match status" value="1"/>
</dbReference>
<proteinExistence type="predicted"/>
<keyword evidence="1" id="KW-0812">Transmembrane</keyword>